<keyword evidence="1" id="KW-0732">Signal</keyword>
<evidence type="ECO:0000259" key="2">
    <source>
        <dbReference type="Pfam" id="PF17517"/>
    </source>
</evidence>
<protein>
    <submittedName>
        <fullName evidence="3">IgGFc-binding protein</fullName>
    </submittedName>
</protein>
<sequence>MGTYSFHASFLVCLVGIHCTAAIRCLRCNDISQPSQCNFIENCPHGEICVTQSYQIGNGATYFNIGCMSKQRCFLTSQHNHTSVVTRTDNNRTHNVCSECCYGDLCNAAGCGTDGFPKQRGPVCFNCPQSRDPADCDVISVCHQGQVCHVEEIYEFGDVFYKTSCVQNTDQQCVSPPVFNPVEIGKRSTTQGNCFSCCSDDFCNTKCNVTTTAVPSTTPFSSLAPNDNGFQGKEFFLMFMRNFMYNYDSNLSAIVTFFAPDAQIKLTTAYNSTSYNVSGPTKHIDIDANMTMRENGKSSKGIILTSNTPVSVSASSLTRCCLSEDYMTLPIESLGSSYIVGTSKPSHDFGSSFAVGSPFDNTVVNITLSSSGVYGLGQYQKEGNEMTVVLDRLDTFYVQTQNDDLTGTRIESDKPVAVVSGNRCTFGFEFCNYVVEYLPPVSTWGFRFMVPPIKSTKRGYQGLGRIRIVSSVNNTNVKIRYQDIFSIATKTYRISTFLDIDTIPTKAYTISSDQPVLVLLFPIRQSIGMTLVPSINQFSHGPVLVSPPNVTSSFDNYIAVTIRTNDEAGLQLLAVNGTDLPNFGSLNFPDADGEIYSFITVSCNNTKTCVVQHTDNNVAFSVIVYGFRKPFEKRKASETYAYPGNLKL</sequence>
<dbReference type="EMBL" id="NEDP02005376">
    <property type="protein sequence ID" value="OWF41641.1"/>
    <property type="molecule type" value="Genomic_DNA"/>
</dbReference>
<dbReference type="SUPFAM" id="SSF57302">
    <property type="entry name" value="Snake toxin-like"/>
    <property type="match status" value="1"/>
</dbReference>
<feature type="signal peptide" evidence="1">
    <location>
        <begin position="1"/>
        <end position="22"/>
    </location>
</feature>
<dbReference type="InterPro" id="IPR035234">
    <property type="entry name" value="IgGFc-bd_N"/>
</dbReference>
<dbReference type="PANTHER" id="PTHR46534">
    <property type="entry name" value="IGGFC_BINDING DOMAIN-CONTAINING PROTEIN"/>
    <property type="match status" value="1"/>
</dbReference>
<name>A0A210PYT3_MIZYE</name>
<gene>
    <name evidence="3" type="ORF">KP79_PYT22051</name>
</gene>
<evidence type="ECO:0000313" key="3">
    <source>
        <dbReference type="EMBL" id="OWF41641.1"/>
    </source>
</evidence>
<feature type="chain" id="PRO_5012080858" evidence="1">
    <location>
        <begin position="23"/>
        <end position="648"/>
    </location>
</feature>
<proteinExistence type="predicted"/>
<dbReference type="AlphaFoldDB" id="A0A210PYT3"/>
<organism evidence="3 4">
    <name type="scientific">Mizuhopecten yessoensis</name>
    <name type="common">Japanese scallop</name>
    <name type="synonym">Patinopecten yessoensis</name>
    <dbReference type="NCBI Taxonomy" id="6573"/>
    <lineage>
        <taxon>Eukaryota</taxon>
        <taxon>Metazoa</taxon>
        <taxon>Spiralia</taxon>
        <taxon>Lophotrochozoa</taxon>
        <taxon>Mollusca</taxon>
        <taxon>Bivalvia</taxon>
        <taxon>Autobranchia</taxon>
        <taxon>Pteriomorphia</taxon>
        <taxon>Pectinida</taxon>
        <taxon>Pectinoidea</taxon>
        <taxon>Pectinidae</taxon>
        <taxon>Mizuhopecten</taxon>
    </lineage>
</organism>
<accession>A0A210PYT3</accession>
<keyword evidence="4" id="KW-1185">Reference proteome</keyword>
<evidence type="ECO:0000256" key="1">
    <source>
        <dbReference type="SAM" id="SignalP"/>
    </source>
</evidence>
<dbReference type="Pfam" id="PF17517">
    <property type="entry name" value="IgGFc_binding"/>
    <property type="match status" value="1"/>
</dbReference>
<reference evidence="3 4" key="1">
    <citation type="journal article" date="2017" name="Nat. Ecol. Evol.">
        <title>Scallop genome provides insights into evolution of bilaterian karyotype and development.</title>
        <authorList>
            <person name="Wang S."/>
            <person name="Zhang J."/>
            <person name="Jiao W."/>
            <person name="Li J."/>
            <person name="Xun X."/>
            <person name="Sun Y."/>
            <person name="Guo X."/>
            <person name="Huan P."/>
            <person name="Dong B."/>
            <person name="Zhang L."/>
            <person name="Hu X."/>
            <person name="Sun X."/>
            <person name="Wang J."/>
            <person name="Zhao C."/>
            <person name="Wang Y."/>
            <person name="Wang D."/>
            <person name="Huang X."/>
            <person name="Wang R."/>
            <person name="Lv J."/>
            <person name="Li Y."/>
            <person name="Zhang Z."/>
            <person name="Liu B."/>
            <person name="Lu W."/>
            <person name="Hui Y."/>
            <person name="Liang J."/>
            <person name="Zhou Z."/>
            <person name="Hou R."/>
            <person name="Li X."/>
            <person name="Liu Y."/>
            <person name="Li H."/>
            <person name="Ning X."/>
            <person name="Lin Y."/>
            <person name="Zhao L."/>
            <person name="Xing Q."/>
            <person name="Dou J."/>
            <person name="Li Y."/>
            <person name="Mao J."/>
            <person name="Guo H."/>
            <person name="Dou H."/>
            <person name="Li T."/>
            <person name="Mu C."/>
            <person name="Jiang W."/>
            <person name="Fu Q."/>
            <person name="Fu X."/>
            <person name="Miao Y."/>
            <person name="Liu J."/>
            <person name="Yu Q."/>
            <person name="Li R."/>
            <person name="Liao H."/>
            <person name="Li X."/>
            <person name="Kong Y."/>
            <person name="Jiang Z."/>
            <person name="Chourrout D."/>
            <person name="Li R."/>
            <person name="Bao Z."/>
        </authorList>
    </citation>
    <scope>NUCLEOTIDE SEQUENCE [LARGE SCALE GENOMIC DNA]</scope>
    <source>
        <strain evidence="3 4">PY_sf001</strain>
    </source>
</reference>
<dbReference type="OrthoDB" id="6090387at2759"/>
<dbReference type="InterPro" id="IPR045860">
    <property type="entry name" value="Snake_toxin-like_sf"/>
</dbReference>
<dbReference type="PANTHER" id="PTHR46534:SF1">
    <property type="entry name" value="IGGFC-BINDING PROTEIN N-TERMINAL DOMAIN-CONTAINING PROTEIN"/>
    <property type="match status" value="1"/>
</dbReference>
<evidence type="ECO:0000313" key="4">
    <source>
        <dbReference type="Proteomes" id="UP000242188"/>
    </source>
</evidence>
<comment type="caution">
    <text evidence="3">The sequence shown here is derived from an EMBL/GenBank/DDBJ whole genome shotgun (WGS) entry which is preliminary data.</text>
</comment>
<dbReference type="Proteomes" id="UP000242188">
    <property type="component" value="Unassembled WGS sequence"/>
</dbReference>
<feature type="domain" description="IgGFc-binding protein N-terminal" evidence="2">
    <location>
        <begin position="326"/>
        <end position="626"/>
    </location>
</feature>